<evidence type="ECO:0000256" key="1">
    <source>
        <dbReference type="ARBA" id="ARBA00001946"/>
    </source>
</evidence>
<dbReference type="GO" id="GO:0042214">
    <property type="term" value="P:terpene metabolic process"/>
    <property type="evidence" value="ECO:0007669"/>
    <property type="project" value="InterPro"/>
</dbReference>
<keyword evidence="3" id="KW-0460">Magnesium</keyword>
<name>A0A285M0E3_9NOCA</name>
<gene>
    <name evidence="10" type="ORF">SAMN04244553_0174</name>
</gene>
<evidence type="ECO:0000313" key="11">
    <source>
        <dbReference type="Proteomes" id="UP000219565"/>
    </source>
</evidence>
<dbReference type="STRING" id="1379680.GCA_001612615_06690"/>
<dbReference type="Proteomes" id="UP000219565">
    <property type="component" value="Unassembled WGS sequence"/>
</dbReference>
<comment type="cofactor">
    <cofactor evidence="1">
        <name>Mg(2+)</name>
        <dbReference type="ChEBI" id="CHEBI:18420"/>
    </cofactor>
</comment>
<evidence type="ECO:0000256" key="5">
    <source>
        <dbReference type="ARBA" id="ARBA00035573"/>
    </source>
</evidence>
<evidence type="ECO:0000256" key="7">
    <source>
        <dbReference type="ARBA" id="ARBA00035680"/>
    </source>
</evidence>
<dbReference type="SFLD" id="SFLDS00005">
    <property type="entry name" value="Isoprenoid_Synthase_Type_I"/>
    <property type="match status" value="1"/>
</dbReference>
<dbReference type="InterPro" id="IPR008949">
    <property type="entry name" value="Isoprenoid_synthase_dom_sf"/>
</dbReference>
<evidence type="ECO:0000256" key="8">
    <source>
        <dbReference type="ARBA" id="ARBA00035696"/>
    </source>
</evidence>
<dbReference type="SUPFAM" id="SSF48576">
    <property type="entry name" value="Terpenoid synthases"/>
    <property type="match status" value="1"/>
</dbReference>
<dbReference type="GO" id="GO:0010333">
    <property type="term" value="F:terpene synthase activity"/>
    <property type="evidence" value="ECO:0007669"/>
    <property type="project" value="InterPro"/>
</dbReference>
<dbReference type="EMBL" id="OBEG01000010">
    <property type="protein sequence ID" value="SNY89857.1"/>
    <property type="molecule type" value="Genomic_DNA"/>
</dbReference>
<proteinExistence type="inferred from homology"/>
<dbReference type="InterPro" id="IPR034686">
    <property type="entry name" value="Terpene_cyclase-like_2"/>
</dbReference>
<dbReference type="NCBIfam" id="NF041167">
    <property type="entry name" value="f2_encap_cargo2"/>
    <property type="match status" value="1"/>
</dbReference>
<dbReference type="SFLD" id="SFLDG01020">
    <property type="entry name" value="Terpene_Cyclase_Like_2"/>
    <property type="match status" value="1"/>
</dbReference>
<feature type="compositionally biased region" description="Low complexity" evidence="9">
    <location>
        <begin position="101"/>
        <end position="115"/>
    </location>
</feature>
<evidence type="ECO:0000256" key="4">
    <source>
        <dbReference type="ARBA" id="ARBA00023239"/>
    </source>
</evidence>
<keyword evidence="4" id="KW-0456">Lyase</keyword>
<reference evidence="10 11" key="1">
    <citation type="submission" date="2017-09" db="EMBL/GenBank/DDBJ databases">
        <authorList>
            <person name="Ehlers B."/>
            <person name="Leendertz F.H."/>
        </authorList>
    </citation>
    <scope>NUCLEOTIDE SEQUENCE [LARGE SCALE GENOMIC DNA]</scope>
    <source>
        <strain evidence="10 11">DSM 45537</strain>
    </source>
</reference>
<dbReference type="Gene3D" id="1.10.600.10">
    <property type="entry name" value="Farnesyl Diphosphate Synthase"/>
    <property type="match status" value="1"/>
</dbReference>
<keyword evidence="2" id="KW-0479">Metal-binding</keyword>
<comment type="similarity">
    <text evidence="6">Belongs to the terpene synthase family. 2-methylisoborneol synthase subfamily.</text>
</comment>
<evidence type="ECO:0000256" key="6">
    <source>
        <dbReference type="ARBA" id="ARBA00035653"/>
    </source>
</evidence>
<evidence type="ECO:0000256" key="9">
    <source>
        <dbReference type="SAM" id="MobiDB-lite"/>
    </source>
</evidence>
<evidence type="ECO:0000256" key="2">
    <source>
        <dbReference type="ARBA" id="ARBA00022723"/>
    </source>
</evidence>
<keyword evidence="11" id="KW-1185">Reference proteome</keyword>
<evidence type="ECO:0000313" key="10">
    <source>
        <dbReference type="EMBL" id="SNY89857.1"/>
    </source>
</evidence>
<accession>A0A285M0E3</accession>
<evidence type="ECO:0000256" key="3">
    <source>
        <dbReference type="ARBA" id="ARBA00022842"/>
    </source>
</evidence>
<dbReference type="RefSeq" id="WP_245910669.1">
    <property type="nucleotide sequence ID" value="NZ_OBEG01000010.1"/>
</dbReference>
<organism evidence="10 11">
    <name type="scientific">Nocardia amikacinitolerans</name>
    <dbReference type="NCBI Taxonomy" id="756689"/>
    <lineage>
        <taxon>Bacteria</taxon>
        <taxon>Bacillati</taxon>
        <taxon>Actinomycetota</taxon>
        <taxon>Actinomycetes</taxon>
        <taxon>Mycobacteriales</taxon>
        <taxon>Nocardiaceae</taxon>
        <taxon>Nocardia</taxon>
    </lineage>
</organism>
<dbReference type="Pfam" id="PF19086">
    <property type="entry name" value="Terpene_syn_C_2"/>
    <property type="match status" value="1"/>
</dbReference>
<dbReference type="GO" id="GO:0046872">
    <property type="term" value="F:metal ion binding"/>
    <property type="evidence" value="ECO:0007669"/>
    <property type="project" value="UniProtKB-KW"/>
</dbReference>
<protein>
    <recommendedName>
        <fullName evidence="8">2-methylisoborneol synthase</fullName>
        <ecNumber evidence="7">4.2.3.118</ecNumber>
    </recommendedName>
</protein>
<sequence>MSVLSRAAAPAATHDLAADVVALLTNTHSTAPAELFAEAVAESPAPPTDSSPPARAAGPTPVQLLGPRGLGSGALRLPVDRTAGPTTPYLAPDGLALGPSAPDAAPVADGVDEAPSGSPVGNVAHSVGPAQGAGPAGSRRPPIPSGPAVPVAGRIDGRVAPESNGHASGAGGMSTTDGFRSRIPLGPSGLGTAGSAVRPAPVAMSDPAPVPLGPTGLGTESTRRGGGSSRIPPLYCPPPLRDDPTLAEAVNEGLLAWAEDIGLYAGRLDELRKADFGRLIMLAHPDCSDADRLLAAAKCAVSEWSVDDYYCEEDADDRAPDGTPSSPEAELGPRLELCMAVMDPAHLPARYAPQLERTLQADPIMRAFRTSFEHLAKYATSAQLARLRTEIAGWFIALGAEAGWRGAGRMPPVWEYLANRQPHSFLPCMAPIDVLGGYELSAAEYTHPAMRRVTTTAALAAQMVNDLYSMAREDLSNGREFNLPTVLAAEERCSRREAVLHTAAVHDELVHRFEREAAPLAAGGSPELRRFLVGLWAWMGGNRAWHADSRRYTDVG</sequence>
<feature type="region of interest" description="Disordered" evidence="9">
    <location>
        <begin position="40"/>
        <end position="238"/>
    </location>
</feature>
<dbReference type="EC" id="4.2.3.118" evidence="7"/>
<dbReference type="InterPro" id="IPR047945">
    <property type="entry name" value="MIB_synthase"/>
</dbReference>
<comment type="catalytic activity">
    <reaction evidence="5">
        <text>(E)-2-methylgeranyl diphosphate + H2O = 2-methylisoborneol + diphosphate</text>
        <dbReference type="Rhea" id="RHEA:32571"/>
        <dbReference type="ChEBI" id="CHEBI:15377"/>
        <dbReference type="ChEBI" id="CHEBI:33019"/>
        <dbReference type="ChEBI" id="CHEBI:61984"/>
        <dbReference type="ChEBI" id="CHEBI:61987"/>
        <dbReference type="EC" id="4.2.3.118"/>
    </reaction>
</comment>
<dbReference type="AlphaFoldDB" id="A0A285M0E3"/>